<dbReference type="Gene3D" id="3.40.50.300">
    <property type="entry name" value="P-loop containing nucleotide triphosphate hydrolases"/>
    <property type="match status" value="1"/>
</dbReference>
<dbReference type="EMBL" id="UIDG01000649">
    <property type="protein sequence ID" value="SUS08887.1"/>
    <property type="molecule type" value="Genomic_DNA"/>
</dbReference>
<name>A0A380TLI6_9ZZZZ</name>
<proteinExistence type="predicted"/>
<dbReference type="NCBIfam" id="NF033889">
    <property type="entry name" value="termin_lrg_T7"/>
    <property type="match status" value="1"/>
</dbReference>
<evidence type="ECO:0000313" key="1">
    <source>
        <dbReference type="EMBL" id="SUS08887.1"/>
    </source>
</evidence>
<dbReference type="InterPro" id="IPR027417">
    <property type="entry name" value="P-loop_NTPase"/>
</dbReference>
<dbReference type="AlphaFoldDB" id="A0A380TLI6"/>
<protein>
    <recommendedName>
        <fullName evidence="2">Terminase large subunit gp17-like C-terminal domain-containing protein</fullName>
    </recommendedName>
</protein>
<reference evidence="1" key="1">
    <citation type="submission" date="2018-07" db="EMBL/GenBank/DDBJ databases">
        <authorList>
            <person name="Quirk P.G."/>
            <person name="Krulwich T.A."/>
        </authorList>
    </citation>
    <scope>NUCLEOTIDE SEQUENCE</scope>
</reference>
<sequence>MNRKREVDFPQFVWIWNWHQGFETPRLHVAMARWLMQRWRDGDRELLLLAFRSSGKSTLVGLFCAWLLLRMQDTRILVLAGDFALAKKMVRNVKRIIERHPLTAHLRPRRTDTWAADQFTVARKAELRDPSMLAKGIAANVTGLRADVVICDDVEVPNTCDTAAKREDLRQRLHEIDYVLVPGGLKLFVGTPHTYYTIYADEARAEVAETRPFLDGFKRLEMAVLNGGQSRWPERFPLEKIEAVRQRTGPAKFESQMMLKPRSITESRLDPNLLRPYDDELVYAEGNRQALLTLAGRKLVSVSCWWDPAYGAPGKGDASVVAAVFTDEEGAYWLHRIRYLEHDPALLGDVDAATQLCRQVAAFLKALFIPALTLESNGIGRFLPGLLRNELRRAGLNCAVIEKNSTRNKDMRILDAFDAVLAANRLQVHRSVWQTPFVEEMREWQPGGSAADDGLDAVAGCLLNEPVRLSRHAPPGPPSAGTLWRSQPVAAADHDFSILP</sequence>
<dbReference type="InterPro" id="IPR047987">
    <property type="entry name" value="Gp19-like_virus"/>
</dbReference>
<gene>
    <name evidence="1" type="ORF">DF3PB_930005</name>
</gene>
<organism evidence="1">
    <name type="scientific">metagenome</name>
    <dbReference type="NCBI Taxonomy" id="256318"/>
    <lineage>
        <taxon>unclassified sequences</taxon>
        <taxon>metagenomes</taxon>
    </lineage>
</organism>
<accession>A0A380TLI6</accession>
<evidence type="ECO:0008006" key="2">
    <source>
        <dbReference type="Google" id="ProtNLM"/>
    </source>
</evidence>